<evidence type="ECO:0000313" key="3">
    <source>
        <dbReference type="EMBL" id="RDI75421.1"/>
    </source>
</evidence>
<proteinExistence type="predicted"/>
<gene>
    <name evidence="3" type="ORF">Gocc_1219</name>
</gene>
<name>A0A7M2Z0T0_9ACTN</name>
<dbReference type="OrthoDB" id="9772053at2"/>
<dbReference type="InterPro" id="IPR008007">
    <property type="entry name" value="Peptidase_M42"/>
</dbReference>
<organism evidence="3 4">
    <name type="scientific">Gaiella occulta</name>
    <dbReference type="NCBI Taxonomy" id="1002870"/>
    <lineage>
        <taxon>Bacteria</taxon>
        <taxon>Bacillati</taxon>
        <taxon>Actinomycetota</taxon>
        <taxon>Thermoleophilia</taxon>
        <taxon>Gaiellales</taxon>
        <taxon>Gaiellaceae</taxon>
        <taxon>Gaiella</taxon>
    </lineage>
</organism>
<evidence type="ECO:0000256" key="2">
    <source>
        <dbReference type="ARBA" id="ARBA00022801"/>
    </source>
</evidence>
<dbReference type="AlphaFoldDB" id="A0A7M2Z0T0"/>
<keyword evidence="3" id="KW-0645">Protease</keyword>
<comment type="caution">
    <text evidence="3">The sequence shown here is derived from an EMBL/GenBank/DDBJ whole genome shotgun (WGS) entry which is preliminary data.</text>
</comment>
<keyword evidence="1" id="KW-0479">Metal-binding</keyword>
<dbReference type="Proteomes" id="UP000254134">
    <property type="component" value="Unassembled WGS sequence"/>
</dbReference>
<dbReference type="EMBL" id="QQZY01000002">
    <property type="protein sequence ID" value="RDI75421.1"/>
    <property type="molecule type" value="Genomic_DNA"/>
</dbReference>
<keyword evidence="4" id="KW-1185">Reference proteome</keyword>
<dbReference type="Gene3D" id="3.40.630.10">
    <property type="entry name" value="Zn peptidases"/>
    <property type="match status" value="1"/>
</dbReference>
<reference evidence="3 4" key="1">
    <citation type="submission" date="2018-07" db="EMBL/GenBank/DDBJ databases">
        <title>High-quality-draft genome sequence of Gaiella occulta.</title>
        <authorList>
            <person name="Severino R."/>
            <person name="Froufe H.J.C."/>
            <person name="Rainey F.A."/>
            <person name="Barroso C."/>
            <person name="Albuquerque L."/>
            <person name="Lobo-Da-Cunha A."/>
            <person name="Da Costa M.S."/>
            <person name="Egas C."/>
        </authorList>
    </citation>
    <scope>NUCLEOTIDE SEQUENCE [LARGE SCALE GENOMIC DNA]</scope>
    <source>
        <strain evidence="3 4">F2-233</strain>
    </source>
</reference>
<evidence type="ECO:0000256" key="1">
    <source>
        <dbReference type="ARBA" id="ARBA00022723"/>
    </source>
</evidence>
<dbReference type="Pfam" id="PF05343">
    <property type="entry name" value="Peptidase_M42"/>
    <property type="match status" value="1"/>
</dbReference>
<sequence>MPTRGDPAWTDLRLDVGVALVFDVTFAADVPGTDAGEWGNSRLGAGPTVFRGPTIHPAVAAGLRAAAAAAAIGYTIEAGGSTWSDSEAVQEALAGTPVGLVSVPLRSMHTPNEIVQLSDVDAASRLAEAYVRALPLDVSFVR</sequence>
<dbReference type="GO" id="GO:0004177">
    <property type="term" value="F:aminopeptidase activity"/>
    <property type="evidence" value="ECO:0007669"/>
    <property type="project" value="UniProtKB-KW"/>
</dbReference>
<keyword evidence="3" id="KW-0031">Aminopeptidase</keyword>
<protein>
    <submittedName>
        <fullName evidence="3">M42 glutamyl aminopeptidase</fullName>
    </submittedName>
</protein>
<keyword evidence="2" id="KW-0378">Hydrolase</keyword>
<evidence type="ECO:0000313" key="4">
    <source>
        <dbReference type="Proteomes" id="UP000254134"/>
    </source>
</evidence>
<dbReference type="GO" id="GO:0046872">
    <property type="term" value="F:metal ion binding"/>
    <property type="evidence" value="ECO:0007669"/>
    <property type="project" value="UniProtKB-KW"/>
</dbReference>
<dbReference type="RefSeq" id="WP_114795627.1">
    <property type="nucleotide sequence ID" value="NZ_QQZY01000002.1"/>
</dbReference>
<reference evidence="4" key="2">
    <citation type="journal article" date="2019" name="MicrobiologyOpen">
        <title>High-quality draft genome sequence of Gaiella occulta isolated from a 150 meter deep mineral water borehole and comparison with the genome sequences of other deep-branching lineages of the phylum Actinobacteria.</title>
        <authorList>
            <person name="Severino R."/>
            <person name="Froufe H.J.C."/>
            <person name="Barroso C."/>
            <person name="Albuquerque L."/>
            <person name="Lobo-da-Cunha A."/>
            <person name="da Costa M.S."/>
            <person name="Egas C."/>
        </authorList>
    </citation>
    <scope>NUCLEOTIDE SEQUENCE [LARGE SCALE GENOMIC DNA]</scope>
    <source>
        <strain evidence="4">F2-233</strain>
    </source>
</reference>
<dbReference type="SUPFAM" id="SSF53187">
    <property type="entry name" value="Zn-dependent exopeptidases"/>
    <property type="match status" value="1"/>
</dbReference>
<accession>A0A7M2Z0T0</accession>
<dbReference type="InterPro" id="IPR051464">
    <property type="entry name" value="Peptidase_M42_aminopept"/>
</dbReference>
<dbReference type="PANTHER" id="PTHR32481:SF20">
    <property type="entry name" value="AMINOPEPTIDASE YSDC"/>
    <property type="match status" value="1"/>
</dbReference>
<dbReference type="PANTHER" id="PTHR32481">
    <property type="entry name" value="AMINOPEPTIDASE"/>
    <property type="match status" value="1"/>
</dbReference>